<evidence type="ECO:0000313" key="1">
    <source>
        <dbReference type="EMBL" id="OFJ47808.1"/>
    </source>
</evidence>
<gene>
    <name evidence="1" type="ORF">BA896_001120</name>
</gene>
<dbReference type="AlphaFoldDB" id="A0A1E8PNC4"/>
<protein>
    <submittedName>
        <fullName evidence="1">Uncharacterized protein</fullName>
    </submittedName>
</protein>
<comment type="caution">
    <text evidence="1">The sequence shown here is derived from an EMBL/GenBank/DDBJ whole genome shotgun (WGS) entry which is preliminary data.</text>
</comment>
<dbReference type="EMBL" id="MAQB02000001">
    <property type="protein sequence ID" value="OFJ47808.1"/>
    <property type="molecule type" value="Genomic_DNA"/>
</dbReference>
<organism evidence="1 2">
    <name type="scientific">Janthinobacterium lividum</name>
    <dbReference type="NCBI Taxonomy" id="29581"/>
    <lineage>
        <taxon>Bacteria</taxon>
        <taxon>Pseudomonadati</taxon>
        <taxon>Pseudomonadota</taxon>
        <taxon>Betaproteobacteria</taxon>
        <taxon>Burkholderiales</taxon>
        <taxon>Oxalobacteraceae</taxon>
        <taxon>Janthinobacterium</taxon>
    </lineage>
</organism>
<accession>A0A1E8PNC4</accession>
<evidence type="ECO:0000313" key="2">
    <source>
        <dbReference type="Proteomes" id="UP000092634"/>
    </source>
</evidence>
<proteinExistence type="predicted"/>
<dbReference type="Proteomes" id="UP000092634">
    <property type="component" value="Unassembled WGS sequence"/>
</dbReference>
<sequence>MTLISEKTILYSFDISHKAAMKNTIQVKEFVEQESGKIHRFYTYNGKPCKRVQVDTRLSKQLAGYVLIEKDLRSVIVWLKEINSIRANEPSVSGNVHATNRKTYNVIKGLFVAALTFYGKCFTKCEGRPVKLERRQVEEKYRLKHDELQDFRNNFAAHSGATDIESVKIAVILPRVKKGKVQPAIYSELYQPDFFVAKSGEVEFIDVVESMREVAIKKIKLLNEK</sequence>
<name>A0A1E8PNC4_9BURK</name>
<reference evidence="1 2" key="1">
    <citation type="submission" date="2016-10" db="EMBL/GenBank/DDBJ databases">
        <title>Updated version of Genome Assembly of Janthinobacterium lividum ERGS5:01.</title>
        <authorList>
            <person name="Kumar R."/>
            <person name="Acharya V."/>
            <person name="Singh D."/>
        </authorList>
    </citation>
    <scope>NUCLEOTIDE SEQUENCE [LARGE SCALE GENOMIC DNA]</scope>
    <source>
        <strain evidence="1 2">ERGS5:01</strain>
    </source>
</reference>